<dbReference type="OrthoDB" id="1745547at2759"/>
<feature type="compositionally biased region" description="Polar residues" evidence="1">
    <location>
        <begin position="155"/>
        <end position="165"/>
    </location>
</feature>
<dbReference type="Proteomes" id="UP001141552">
    <property type="component" value="Unassembled WGS sequence"/>
</dbReference>
<reference evidence="2" key="2">
    <citation type="journal article" date="2023" name="Plants (Basel)">
        <title>Annotation of the Turnera subulata (Passifloraceae) Draft Genome Reveals the S-Locus Evolved after the Divergence of Turneroideae from Passifloroideae in a Stepwise Manner.</title>
        <authorList>
            <person name="Henning P.M."/>
            <person name="Roalson E.H."/>
            <person name="Mir W."/>
            <person name="McCubbin A.G."/>
            <person name="Shore J.S."/>
        </authorList>
    </citation>
    <scope>NUCLEOTIDE SEQUENCE</scope>
    <source>
        <strain evidence="2">F60SS</strain>
    </source>
</reference>
<evidence type="ECO:0000256" key="1">
    <source>
        <dbReference type="SAM" id="MobiDB-lite"/>
    </source>
</evidence>
<accession>A0A9Q0GEC3</accession>
<organism evidence="2 3">
    <name type="scientific">Turnera subulata</name>
    <dbReference type="NCBI Taxonomy" id="218843"/>
    <lineage>
        <taxon>Eukaryota</taxon>
        <taxon>Viridiplantae</taxon>
        <taxon>Streptophyta</taxon>
        <taxon>Embryophyta</taxon>
        <taxon>Tracheophyta</taxon>
        <taxon>Spermatophyta</taxon>
        <taxon>Magnoliopsida</taxon>
        <taxon>eudicotyledons</taxon>
        <taxon>Gunneridae</taxon>
        <taxon>Pentapetalae</taxon>
        <taxon>rosids</taxon>
        <taxon>fabids</taxon>
        <taxon>Malpighiales</taxon>
        <taxon>Passifloraceae</taxon>
        <taxon>Turnera</taxon>
    </lineage>
</organism>
<feature type="compositionally biased region" description="Acidic residues" evidence="1">
    <location>
        <begin position="135"/>
        <end position="150"/>
    </location>
</feature>
<reference evidence="2" key="1">
    <citation type="submission" date="2022-02" db="EMBL/GenBank/DDBJ databases">
        <authorList>
            <person name="Henning P.M."/>
            <person name="McCubbin A.G."/>
            <person name="Shore J.S."/>
        </authorList>
    </citation>
    <scope>NUCLEOTIDE SEQUENCE</scope>
    <source>
        <strain evidence="2">F60SS</strain>
        <tissue evidence="2">Leaves</tissue>
    </source>
</reference>
<feature type="region of interest" description="Disordered" evidence="1">
    <location>
        <begin position="178"/>
        <end position="212"/>
    </location>
</feature>
<name>A0A9Q0GEC3_9ROSI</name>
<gene>
    <name evidence="2" type="ORF">Tsubulata_003938</name>
</gene>
<dbReference type="PANTHER" id="PTHR36332:SF1">
    <property type="entry name" value="STRESS RESPONSE PROTEIN"/>
    <property type="match status" value="1"/>
</dbReference>
<evidence type="ECO:0000313" key="2">
    <source>
        <dbReference type="EMBL" id="KAJ4847520.1"/>
    </source>
</evidence>
<keyword evidence="3" id="KW-1185">Reference proteome</keyword>
<dbReference type="EMBL" id="JAKUCV010001129">
    <property type="protein sequence ID" value="KAJ4847520.1"/>
    <property type="molecule type" value="Genomic_DNA"/>
</dbReference>
<proteinExistence type="predicted"/>
<feature type="compositionally biased region" description="Low complexity" evidence="1">
    <location>
        <begin position="124"/>
        <end position="134"/>
    </location>
</feature>
<feature type="region of interest" description="Disordered" evidence="1">
    <location>
        <begin position="78"/>
        <end position="100"/>
    </location>
</feature>
<dbReference type="AlphaFoldDB" id="A0A9Q0GEC3"/>
<feature type="region of interest" description="Disordered" evidence="1">
    <location>
        <begin position="118"/>
        <end position="165"/>
    </location>
</feature>
<protein>
    <submittedName>
        <fullName evidence="2">Uncharacterized protein</fullName>
    </submittedName>
</protein>
<sequence>MMMMDWVLLPYPNPNFTFSVLQRKRQTSDRTPKPFCPPLVASAGCWCRFLLAGGEPTPLLLPLLPLLLPISSSSSGPPSRVLSLHRASSPESHSETKNFFLRQKKKMIKRRFYKVEHGDNDYASSDSSSSSSSDSEVEPEQAEESEDEAVSEPQDNSQPEASTSSVKVKWCILGYQPEDSSANEIDPNATDSSNEDDETGEDGGIFSGPVVSSYGSGVMADEDSVPDDMPDCVFKCKSVFRCRICPRIICLSEENMRIHLGSKRHARSEKLLKENRLKAVLNSDGEIENQETAAEMNTRIITLAQREAEANPKRRRKNEN</sequence>
<comment type="caution">
    <text evidence="2">The sequence shown here is derived from an EMBL/GenBank/DDBJ whole genome shotgun (WGS) entry which is preliminary data.</text>
</comment>
<dbReference type="PANTHER" id="PTHR36332">
    <property type="entry name" value="STRESS RESPONSE PROTEIN"/>
    <property type="match status" value="1"/>
</dbReference>
<evidence type="ECO:0000313" key="3">
    <source>
        <dbReference type="Proteomes" id="UP001141552"/>
    </source>
</evidence>